<evidence type="ECO:0000256" key="4">
    <source>
        <dbReference type="ARBA" id="ARBA00023163"/>
    </source>
</evidence>
<evidence type="ECO:0000256" key="2">
    <source>
        <dbReference type="ARBA" id="ARBA00023082"/>
    </source>
</evidence>
<keyword evidence="2" id="KW-0731">Sigma factor</keyword>
<dbReference type="InterPro" id="IPR050239">
    <property type="entry name" value="Sigma-70_RNA_pol_init_factors"/>
</dbReference>
<dbReference type="GO" id="GO:0016987">
    <property type="term" value="F:sigma factor activity"/>
    <property type="evidence" value="ECO:0007669"/>
    <property type="project" value="UniProtKB-KW"/>
</dbReference>
<dbReference type="PANTHER" id="PTHR30603">
    <property type="entry name" value="RNA POLYMERASE SIGMA FACTOR RPO"/>
    <property type="match status" value="1"/>
</dbReference>
<dbReference type="SUPFAM" id="SSF88659">
    <property type="entry name" value="Sigma3 and sigma4 domains of RNA polymerase sigma factors"/>
    <property type="match status" value="1"/>
</dbReference>
<dbReference type="EMBL" id="CP036433">
    <property type="protein sequence ID" value="QDU93345.1"/>
    <property type="molecule type" value="Genomic_DNA"/>
</dbReference>
<dbReference type="InterPro" id="IPR007630">
    <property type="entry name" value="RNA_pol_sigma70_r4"/>
</dbReference>
<dbReference type="InterPro" id="IPR007627">
    <property type="entry name" value="RNA_pol_sigma70_r2"/>
</dbReference>
<keyword evidence="1" id="KW-0805">Transcription regulation</keyword>
<dbReference type="Pfam" id="PF04542">
    <property type="entry name" value="Sigma70_r2"/>
    <property type="match status" value="1"/>
</dbReference>
<evidence type="ECO:0000313" key="7">
    <source>
        <dbReference type="EMBL" id="QDU93345.1"/>
    </source>
</evidence>
<keyword evidence="8" id="KW-1185">Reference proteome</keyword>
<dbReference type="SUPFAM" id="SSF88946">
    <property type="entry name" value="Sigma2 domain of RNA polymerase sigma factors"/>
    <property type="match status" value="1"/>
</dbReference>
<evidence type="ECO:0000259" key="5">
    <source>
        <dbReference type="Pfam" id="PF04542"/>
    </source>
</evidence>
<keyword evidence="3" id="KW-0238">DNA-binding</keyword>
<dbReference type="PRINTS" id="PR00046">
    <property type="entry name" value="SIGMA70FCT"/>
</dbReference>
<sequence>MCGTSTLSRVSKKSYATKQRKDSLAARAQLRERAERILQREIDFIPSEEFAELTEEMAFEPPVGPWRTAPSPAALRELPVYLQQMCAGHLLSPERERELFRQMNFCKFQAALLREQLDSELPDVSLMERIERLLRMGETARNEILSANLRLVISIVKKFATPRLSFDDLLSDGAASLLKAAEKFDYTRGFRFSTYAYRAIVGNTLRKMTDDRKRESRFAPLEPAQIDAPADADCSALSQARREWAGSQLTGLLEKLDQRERHIIEGRFALGATPTVQTFQSLADEYGISKERIRQLAERALKKLHEMAAQIQLDDMLDPAAL</sequence>
<dbReference type="RefSeq" id="WP_197443015.1">
    <property type="nucleotide sequence ID" value="NZ_CP036433.1"/>
</dbReference>
<evidence type="ECO:0000259" key="6">
    <source>
        <dbReference type="Pfam" id="PF04545"/>
    </source>
</evidence>
<reference evidence="7 8" key="1">
    <citation type="submission" date="2019-02" db="EMBL/GenBank/DDBJ databases">
        <title>Deep-cultivation of Planctomycetes and their phenomic and genomic characterization uncovers novel biology.</title>
        <authorList>
            <person name="Wiegand S."/>
            <person name="Jogler M."/>
            <person name="Boedeker C."/>
            <person name="Pinto D."/>
            <person name="Vollmers J."/>
            <person name="Rivas-Marin E."/>
            <person name="Kohn T."/>
            <person name="Peeters S.H."/>
            <person name="Heuer A."/>
            <person name="Rast P."/>
            <person name="Oberbeckmann S."/>
            <person name="Bunk B."/>
            <person name="Jeske O."/>
            <person name="Meyerdierks A."/>
            <person name="Storesund J.E."/>
            <person name="Kallscheuer N."/>
            <person name="Luecker S."/>
            <person name="Lage O.M."/>
            <person name="Pohl T."/>
            <person name="Merkel B.J."/>
            <person name="Hornburger P."/>
            <person name="Mueller R.-W."/>
            <person name="Bruemmer F."/>
            <person name="Labrenz M."/>
            <person name="Spormann A.M."/>
            <person name="Op den Camp H."/>
            <person name="Overmann J."/>
            <person name="Amann R."/>
            <person name="Jetten M.S.M."/>
            <person name="Mascher T."/>
            <person name="Medema M.H."/>
            <person name="Devos D.P."/>
            <person name="Kaster A.-K."/>
            <person name="Ovreas L."/>
            <person name="Rohde M."/>
            <person name="Galperin M.Y."/>
            <person name="Jogler C."/>
        </authorList>
    </citation>
    <scope>NUCLEOTIDE SEQUENCE [LARGE SCALE GENOMIC DNA]</scope>
    <source>
        <strain evidence="7 8">Pla85_3_4</strain>
    </source>
</reference>
<accession>A0A518DND3</accession>
<dbReference type="InterPro" id="IPR036388">
    <property type="entry name" value="WH-like_DNA-bd_sf"/>
</dbReference>
<dbReference type="GO" id="GO:0003677">
    <property type="term" value="F:DNA binding"/>
    <property type="evidence" value="ECO:0007669"/>
    <property type="project" value="UniProtKB-KW"/>
</dbReference>
<dbReference type="InterPro" id="IPR013324">
    <property type="entry name" value="RNA_pol_sigma_r3/r4-like"/>
</dbReference>
<protein>
    <submittedName>
        <fullName evidence="7">RNA polymerase sigma factor RpoD</fullName>
    </submittedName>
</protein>
<proteinExistence type="predicted"/>
<dbReference type="InterPro" id="IPR013325">
    <property type="entry name" value="RNA_pol_sigma_r2"/>
</dbReference>
<dbReference type="KEGG" id="lcre:Pla8534_11250"/>
<dbReference type="InterPro" id="IPR014284">
    <property type="entry name" value="RNA_pol_sigma-70_dom"/>
</dbReference>
<dbReference type="InterPro" id="IPR000943">
    <property type="entry name" value="RNA_pol_sigma70"/>
</dbReference>
<evidence type="ECO:0000313" key="8">
    <source>
        <dbReference type="Proteomes" id="UP000317648"/>
    </source>
</evidence>
<evidence type="ECO:0000256" key="3">
    <source>
        <dbReference type="ARBA" id="ARBA00023125"/>
    </source>
</evidence>
<gene>
    <name evidence="7" type="primary">rpoD_1</name>
    <name evidence="7" type="ORF">Pla8534_11250</name>
</gene>
<dbReference type="AlphaFoldDB" id="A0A518DND3"/>
<name>A0A518DND3_9BACT</name>
<feature type="domain" description="RNA polymerase sigma-70 region 4" evidence="6">
    <location>
        <begin position="252"/>
        <end position="304"/>
    </location>
</feature>
<dbReference type="Gene3D" id="1.10.10.10">
    <property type="entry name" value="Winged helix-like DNA-binding domain superfamily/Winged helix DNA-binding domain"/>
    <property type="match status" value="1"/>
</dbReference>
<dbReference type="Proteomes" id="UP000317648">
    <property type="component" value="Chromosome"/>
</dbReference>
<dbReference type="Pfam" id="PF04545">
    <property type="entry name" value="Sigma70_r4"/>
    <property type="match status" value="1"/>
</dbReference>
<dbReference type="NCBIfam" id="TIGR02937">
    <property type="entry name" value="sigma70-ECF"/>
    <property type="match status" value="1"/>
</dbReference>
<organism evidence="7 8">
    <name type="scientific">Lignipirellula cremea</name>
    <dbReference type="NCBI Taxonomy" id="2528010"/>
    <lineage>
        <taxon>Bacteria</taxon>
        <taxon>Pseudomonadati</taxon>
        <taxon>Planctomycetota</taxon>
        <taxon>Planctomycetia</taxon>
        <taxon>Pirellulales</taxon>
        <taxon>Pirellulaceae</taxon>
        <taxon>Lignipirellula</taxon>
    </lineage>
</organism>
<feature type="domain" description="RNA polymerase sigma-70 region 2" evidence="5">
    <location>
        <begin position="146"/>
        <end position="212"/>
    </location>
</feature>
<keyword evidence="4" id="KW-0804">Transcription</keyword>
<dbReference type="PANTHER" id="PTHR30603:SF60">
    <property type="entry name" value="RNA POLYMERASE SIGMA FACTOR RPOD"/>
    <property type="match status" value="1"/>
</dbReference>
<dbReference type="Gene3D" id="1.20.120.1810">
    <property type="match status" value="1"/>
</dbReference>
<evidence type="ECO:0000256" key="1">
    <source>
        <dbReference type="ARBA" id="ARBA00023015"/>
    </source>
</evidence>
<dbReference type="GO" id="GO:0006352">
    <property type="term" value="P:DNA-templated transcription initiation"/>
    <property type="evidence" value="ECO:0007669"/>
    <property type="project" value="InterPro"/>
</dbReference>